<dbReference type="Proteomes" id="UP000085678">
    <property type="component" value="Unplaced"/>
</dbReference>
<dbReference type="AlphaFoldDB" id="A0A2R2MNH2"/>
<evidence type="ECO:0000256" key="1">
    <source>
        <dbReference type="PROSITE-ProRule" id="PRU00461"/>
    </source>
</evidence>
<evidence type="ECO:0000313" key="3">
    <source>
        <dbReference type="RefSeq" id="XP_023931760.1"/>
    </source>
</evidence>
<dbReference type="PROSITE" id="PS51120">
    <property type="entry name" value="LDLRB"/>
    <property type="match status" value="1"/>
</dbReference>
<feature type="non-terminal residue" evidence="3">
    <location>
        <position position="175"/>
    </location>
</feature>
<evidence type="ECO:0000313" key="2">
    <source>
        <dbReference type="Proteomes" id="UP000085678"/>
    </source>
</evidence>
<dbReference type="SUPFAM" id="SSF63825">
    <property type="entry name" value="YWTD domain"/>
    <property type="match status" value="1"/>
</dbReference>
<dbReference type="InterPro" id="IPR050778">
    <property type="entry name" value="Cueball_EGF_LRP_Nidogen"/>
</dbReference>
<protein>
    <submittedName>
        <fullName evidence="3">Low-density lipoprotein receptor-related protein 4-like</fullName>
    </submittedName>
</protein>
<dbReference type="OrthoDB" id="9990982at2759"/>
<dbReference type="GeneID" id="112042074"/>
<dbReference type="InterPro" id="IPR000033">
    <property type="entry name" value="LDLR_classB_rpt"/>
</dbReference>
<feature type="repeat" description="LDL-receptor class B" evidence="1">
    <location>
        <begin position="81"/>
        <end position="124"/>
    </location>
</feature>
<reference evidence="3" key="1">
    <citation type="submission" date="2025-08" db="UniProtKB">
        <authorList>
            <consortium name="RefSeq"/>
        </authorList>
    </citation>
    <scope>IDENTIFICATION</scope>
    <source>
        <tissue evidence="3">Gonads</tissue>
    </source>
</reference>
<dbReference type="InterPro" id="IPR011042">
    <property type="entry name" value="6-blade_b-propeller_TolB-like"/>
</dbReference>
<dbReference type="PANTHER" id="PTHR46513">
    <property type="entry name" value="VITELLOGENIN RECEPTOR-LIKE PROTEIN-RELATED-RELATED"/>
    <property type="match status" value="1"/>
</dbReference>
<sequence>MDTDVIKSVGLDGSAEETLYEFPQAAILQRMALDVSNRLLFVTDDGRTLIGVLDLVGKNFKTVIDSRLYRPRDIEIDPWENRIYWADWGATESINRAYYDGSEREEIVTSYLYFPFGLAIDVPGRKIMWAEGWYEEIEASNLDGSNRDTIYIKRSSFFHGLAISDSNLYFTDTWT</sequence>
<keyword evidence="2" id="KW-1185">Reference proteome</keyword>
<gene>
    <name evidence="3" type="primary">LOC112042074</name>
</gene>
<name>A0A2R2MNH2_LINAN</name>
<organism evidence="2 3">
    <name type="scientific">Lingula anatina</name>
    <name type="common">Brachiopod</name>
    <name type="synonym">Lingula unguis</name>
    <dbReference type="NCBI Taxonomy" id="7574"/>
    <lineage>
        <taxon>Eukaryota</taxon>
        <taxon>Metazoa</taxon>
        <taxon>Spiralia</taxon>
        <taxon>Lophotrochozoa</taxon>
        <taxon>Brachiopoda</taxon>
        <taxon>Linguliformea</taxon>
        <taxon>Lingulata</taxon>
        <taxon>Lingulida</taxon>
        <taxon>Linguloidea</taxon>
        <taxon>Lingulidae</taxon>
        <taxon>Lingula</taxon>
    </lineage>
</organism>
<dbReference type="SMART" id="SM00135">
    <property type="entry name" value="LY"/>
    <property type="match status" value="3"/>
</dbReference>
<dbReference type="RefSeq" id="XP_023931760.1">
    <property type="nucleotide sequence ID" value="XM_024075992.1"/>
</dbReference>
<accession>A0A2R2MNH2</accession>
<dbReference type="InParanoid" id="A0A2R2MNH2"/>
<dbReference type="Gene3D" id="2.120.10.30">
    <property type="entry name" value="TolB, C-terminal domain"/>
    <property type="match status" value="1"/>
</dbReference>
<dbReference type="PANTHER" id="PTHR46513:SF13">
    <property type="entry name" value="EGF-LIKE DOMAIN-CONTAINING PROTEIN"/>
    <property type="match status" value="1"/>
</dbReference>
<dbReference type="Pfam" id="PF00058">
    <property type="entry name" value="Ldl_recept_b"/>
    <property type="match status" value="1"/>
</dbReference>
<dbReference type="KEGG" id="lak:112042074"/>
<dbReference type="STRING" id="7574.A0A2R2MNH2"/>
<proteinExistence type="predicted"/>